<dbReference type="InterPro" id="IPR045553">
    <property type="entry name" value="bpX1"/>
</dbReference>
<dbReference type="AlphaFoldDB" id="A0AAE3R4S7"/>
<reference evidence="3" key="1">
    <citation type="submission" date="2023-05" db="EMBL/GenBank/DDBJ databases">
        <authorList>
            <person name="Zhang X."/>
        </authorList>
    </citation>
    <scope>NUCLEOTIDE SEQUENCE</scope>
    <source>
        <strain evidence="3">BD1B2-1</strain>
    </source>
</reference>
<dbReference type="Proteomes" id="UP001232063">
    <property type="component" value="Unassembled WGS sequence"/>
</dbReference>
<keyword evidence="4" id="KW-1185">Reference proteome</keyword>
<feature type="domain" description="MoxR-vWA-beta-propeller ternary system" evidence="1">
    <location>
        <begin position="36"/>
        <end position="203"/>
    </location>
</feature>
<comment type="caution">
    <text evidence="3">The sequence shown here is derived from an EMBL/GenBank/DDBJ whole genome shotgun (WGS) entry which is preliminary data.</text>
</comment>
<organism evidence="3 4">
    <name type="scientific">Xanthocytophaga agilis</name>
    <dbReference type="NCBI Taxonomy" id="3048010"/>
    <lineage>
        <taxon>Bacteria</taxon>
        <taxon>Pseudomonadati</taxon>
        <taxon>Bacteroidota</taxon>
        <taxon>Cytophagia</taxon>
        <taxon>Cytophagales</taxon>
        <taxon>Rhodocytophagaceae</taxon>
        <taxon>Xanthocytophaga</taxon>
    </lineage>
</organism>
<dbReference type="Pfam" id="PF19915">
    <property type="entry name" value="bpX0"/>
    <property type="match status" value="1"/>
</dbReference>
<dbReference type="Pfam" id="PF19917">
    <property type="entry name" value="bpX1"/>
    <property type="match status" value="1"/>
</dbReference>
<sequence>MKLNNQIIAFQDYFCPPQQYFWHWAENGQIMEWQNGTTICYREDLSTIMTDIQLLGLPPLGSILLVLAACQDTWFASTANLEMLYAVKNALLEKEKHNPLLKDIDPLLTGVTNLLDRISELPKEFRSGTARTHLLQVIFETSQHKTTQQQAKSLISEWESGRLDGLILFQTTKSITCQHFIADLKNLYAVSKVYETTDQLRQKLRTGISTLPMPPEVLPPLEETRTLLEQLADDPETESLSRLIKRLLAVLHIPMHSQDSSDQPVGGVADITNRGNFDRLLLSELANDDIVLMARLANNEALYLRREQPPTHQNPERIILLDTTLKLWGTPRIFAMSAALACVVNNKAHATIESFVLKGKSSLPIDLTTKEGVISALEHLDPSLHCGEALTSFLTTQTFSQETENFFITTEETLNDHTFIAHLATIRPLLNFLITVNRSGELQFFELIEGRMKLLSKAKLDMEEILFPSAKKTKPRTKHISSEFPAFLQEETAPLLYPSLKVRVSQSHAFDVDPTGLLCVTTDQRLLYWSKEKTGAHELLEFIESGRYTFGQGDGNVYIMVDNSSGVQLYSIHGNQVTRFDFSHTIQKADEVLFDPETLSNFYVTLDTSAFCINAFDGTIVYQKPMLDVIQKIKKLKSVAKEPYLKNIHQSNQSGYHVLSRVQQVYISEGSLCVGNHKLARHQVNSTLKWVDFKGYHPVDEGIEIKPPKISNPNLKFTRYTWPDGSSVVFDSRGLLHLQSSDRIIPNVTILLIINRPVACWSSDGQWCGNVEFLPDSTKAINSNEFYIKYIQTFIDTIG</sequence>
<feature type="domain" description="MoxR-vWA-beta-propeller ternary system" evidence="2">
    <location>
        <begin position="718"/>
        <end position="798"/>
    </location>
</feature>
<protein>
    <submittedName>
        <fullName evidence="3">Uncharacterized protein</fullName>
    </submittedName>
</protein>
<evidence type="ECO:0000259" key="2">
    <source>
        <dbReference type="Pfam" id="PF19917"/>
    </source>
</evidence>
<accession>A0AAE3R4S7</accession>
<dbReference type="RefSeq" id="WP_314510885.1">
    <property type="nucleotide sequence ID" value="NZ_JASJOU010000003.1"/>
</dbReference>
<proteinExistence type="predicted"/>
<name>A0AAE3R4S7_9BACT</name>
<evidence type="ECO:0000313" key="4">
    <source>
        <dbReference type="Proteomes" id="UP001232063"/>
    </source>
</evidence>
<dbReference type="EMBL" id="JASJOU010000003">
    <property type="protein sequence ID" value="MDJ1501399.1"/>
    <property type="molecule type" value="Genomic_DNA"/>
</dbReference>
<evidence type="ECO:0000259" key="1">
    <source>
        <dbReference type="Pfam" id="PF19915"/>
    </source>
</evidence>
<dbReference type="InterPro" id="IPR045554">
    <property type="entry name" value="bpX0"/>
</dbReference>
<evidence type="ECO:0000313" key="3">
    <source>
        <dbReference type="EMBL" id="MDJ1501399.1"/>
    </source>
</evidence>
<gene>
    <name evidence="3" type="ORF">QNI22_12110</name>
</gene>